<dbReference type="Pfam" id="PF00664">
    <property type="entry name" value="ABC_membrane"/>
    <property type="match status" value="1"/>
</dbReference>
<dbReference type="InterPro" id="IPR039421">
    <property type="entry name" value="Type_1_exporter"/>
</dbReference>
<evidence type="ECO:0000259" key="10">
    <source>
        <dbReference type="PROSITE" id="PS50929"/>
    </source>
</evidence>
<keyword evidence="3 8" id="KW-0812">Transmembrane</keyword>
<dbReference type="PROSITE" id="PS50929">
    <property type="entry name" value="ABC_TM1F"/>
    <property type="match status" value="1"/>
</dbReference>
<evidence type="ECO:0000256" key="7">
    <source>
        <dbReference type="ARBA" id="ARBA00023136"/>
    </source>
</evidence>
<reference evidence="11 12" key="1">
    <citation type="journal article" date="2016" name="Nat. Commun.">
        <title>Thousands of microbial genomes shed light on interconnected biogeochemical processes in an aquifer system.</title>
        <authorList>
            <person name="Anantharaman K."/>
            <person name="Brown C.T."/>
            <person name="Hug L.A."/>
            <person name="Sharon I."/>
            <person name="Castelle C.J."/>
            <person name="Probst A.J."/>
            <person name="Thomas B.C."/>
            <person name="Singh A."/>
            <person name="Wilkins M.J."/>
            <person name="Karaoz U."/>
            <person name="Brodie E.L."/>
            <person name="Williams K.H."/>
            <person name="Hubbard S.S."/>
            <person name="Banfield J.F."/>
        </authorList>
    </citation>
    <scope>NUCLEOTIDE SEQUENCE [LARGE SCALE GENOMIC DNA]</scope>
</reference>
<dbReference type="Proteomes" id="UP000177053">
    <property type="component" value="Unassembled WGS sequence"/>
</dbReference>
<keyword evidence="5" id="KW-0067">ATP-binding</keyword>
<dbReference type="FunFam" id="3.40.50.300:FF:000287">
    <property type="entry name" value="Multidrug ABC transporter ATP-binding protein"/>
    <property type="match status" value="1"/>
</dbReference>
<evidence type="ECO:0000256" key="2">
    <source>
        <dbReference type="ARBA" id="ARBA00022448"/>
    </source>
</evidence>
<comment type="subcellular location">
    <subcellularLocation>
        <location evidence="1">Cell membrane</location>
        <topology evidence="1">Multi-pass membrane protein</topology>
    </subcellularLocation>
</comment>
<dbReference type="GO" id="GO:0005886">
    <property type="term" value="C:plasma membrane"/>
    <property type="evidence" value="ECO:0007669"/>
    <property type="project" value="UniProtKB-SubCell"/>
</dbReference>
<dbReference type="InterPro" id="IPR027417">
    <property type="entry name" value="P-loop_NTPase"/>
</dbReference>
<keyword evidence="7 8" id="KW-0472">Membrane</keyword>
<dbReference type="InterPro" id="IPR011527">
    <property type="entry name" value="ABC1_TM_dom"/>
</dbReference>
<proteinExistence type="predicted"/>
<evidence type="ECO:0000256" key="3">
    <source>
        <dbReference type="ARBA" id="ARBA00022692"/>
    </source>
</evidence>
<evidence type="ECO:0000256" key="4">
    <source>
        <dbReference type="ARBA" id="ARBA00022741"/>
    </source>
</evidence>
<evidence type="ECO:0000259" key="9">
    <source>
        <dbReference type="PROSITE" id="PS50893"/>
    </source>
</evidence>
<evidence type="ECO:0000256" key="8">
    <source>
        <dbReference type="SAM" id="Phobius"/>
    </source>
</evidence>
<dbReference type="PANTHER" id="PTHR24221">
    <property type="entry name" value="ATP-BINDING CASSETTE SUB-FAMILY B"/>
    <property type="match status" value="1"/>
</dbReference>
<dbReference type="Gene3D" id="3.40.50.300">
    <property type="entry name" value="P-loop containing nucleotide triphosphate hydrolases"/>
    <property type="match status" value="1"/>
</dbReference>
<feature type="transmembrane region" description="Helical" evidence="8">
    <location>
        <begin position="50"/>
        <end position="69"/>
    </location>
</feature>
<dbReference type="SUPFAM" id="SSF90123">
    <property type="entry name" value="ABC transporter transmembrane region"/>
    <property type="match status" value="1"/>
</dbReference>
<evidence type="ECO:0000256" key="5">
    <source>
        <dbReference type="ARBA" id="ARBA00022840"/>
    </source>
</evidence>
<evidence type="ECO:0000256" key="6">
    <source>
        <dbReference type="ARBA" id="ARBA00022989"/>
    </source>
</evidence>
<keyword evidence="4" id="KW-0547">Nucleotide-binding</keyword>
<keyword evidence="6 8" id="KW-1133">Transmembrane helix</keyword>
<feature type="transmembrane region" description="Helical" evidence="8">
    <location>
        <begin position="159"/>
        <end position="177"/>
    </location>
</feature>
<dbReference type="InterPro" id="IPR003439">
    <property type="entry name" value="ABC_transporter-like_ATP-bd"/>
</dbReference>
<evidence type="ECO:0008006" key="13">
    <source>
        <dbReference type="Google" id="ProtNLM"/>
    </source>
</evidence>
<dbReference type="Pfam" id="PF00005">
    <property type="entry name" value="ABC_tran"/>
    <property type="match status" value="1"/>
</dbReference>
<name>A0A1F7XA69_9BACT</name>
<dbReference type="InterPro" id="IPR036640">
    <property type="entry name" value="ABC1_TM_sf"/>
</dbReference>
<dbReference type="EMBL" id="MGFS01000007">
    <property type="protein sequence ID" value="OGM11920.1"/>
    <property type="molecule type" value="Genomic_DNA"/>
</dbReference>
<dbReference type="AlphaFoldDB" id="A0A1F7XA69"/>
<feature type="domain" description="ABC transmembrane type-1" evidence="10">
    <location>
        <begin position="31"/>
        <end position="301"/>
    </location>
</feature>
<dbReference type="GO" id="GO:0005524">
    <property type="term" value="F:ATP binding"/>
    <property type="evidence" value="ECO:0007669"/>
    <property type="project" value="UniProtKB-KW"/>
</dbReference>
<accession>A0A1F7XA69</accession>
<organism evidence="11 12">
    <name type="scientific">Candidatus Woesebacteria bacterium RBG_16_34_12</name>
    <dbReference type="NCBI Taxonomy" id="1802480"/>
    <lineage>
        <taxon>Bacteria</taxon>
        <taxon>Candidatus Woeseibacteriota</taxon>
    </lineage>
</organism>
<feature type="transmembrane region" description="Helical" evidence="8">
    <location>
        <begin position="232"/>
        <end position="263"/>
    </location>
</feature>
<dbReference type="InterPro" id="IPR017871">
    <property type="entry name" value="ABC_transporter-like_CS"/>
</dbReference>
<evidence type="ECO:0000313" key="11">
    <source>
        <dbReference type="EMBL" id="OGM11920.1"/>
    </source>
</evidence>
<sequence>MLKILRTFYYFVLKKKLTASLFLVVIILSPLAEAILPYFYKLFVDSISELNYSKLFNLLVIYIVIYFLGRMLNSLAYFIGDILTFDAGIDARSTVFKHIHSLDFAYHTTKSSGSLISAIKRGDSAFWDLHHSIHYRIVGVIVSFIVMMCFFINLDLRIFLLAGLSFVLALGVTKIFVNVNISTRNRFNKQEDRISSVIVDNMVNFETVKLFAKERWEEIRLKKKFKKWKKALWDYSISFRLLDIGMALVMVASIFAMLYLSIILTKKGEFSAGDFVLVIGFSSSFYPKLFDLVWGLRQIAKNYSDIERYFGILELEIQVKDPKDPMKLKNILGEIEYKNVTFSYEKKEKDAIRNINLKIRPGQSVAFVGRSGAGKTTIVKLLLRFFDIQKGEINIDGINIKSLTKSDLRSLIGVVPQEPVLFNNTIGYNIAYGKENVGFKEIVAASKLANIHDFINSLPKKYNTQVGERGIKLSGGQKQRVAIARMILSDPDIVIFDEATSQLDSESEKLIQEAFWKAVHNKTTIIIAHRLSTVMRADKIVVMEKGRIVETGSHNELIREKQGLYKHFWELQTLE</sequence>
<dbReference type="GO" id="GO:0016887">
    <property type="term" value="F:ATP hydrolysis activity"/>
    <property type="evidence" value="ECO:0007669"/>
    <property type="project" value="InterPro"/>
</dbReference>
<feature type="transmembrane region" description="Helical" evidence="8">
    <location>
        <begin position="133"/>
        <end position="153"/>
    </location>
</feature>
<dbReference type="PANTHER" id="PTHR24221:SF654">
    <property type="entry name" value="ATP-BINDING CASSETTE SUB-FAMILY B MEMBER 6"/>
    <property type="match status" value="1"/>
</dbReference>
<feature type="domain" description="ABC transporter" evidence="9">
    <location>
        <begin position="335"/>
        <end position="570"/>
    </location>
</feature>
<dbReference type="Gene3D" id="1.20.1560.10">
    <property type="entry name" value="ABC transporter type 1, transmembrane domain"/>
    <property type="match status" value="1"/>
</dbReference>
<keyword evidence="2" id="KW-0813">Transport</keyword>
<dbReference type="PROSITE" id="PS00211">
    <property type="entry name" value="ABC_TRANSPORTER_1"/>
    <property type="match status" value="1"/>
</dbReference>
<dbReference type="SMART" id="SM00382">
    <property type="entry name" value="AAA"/>
    <property type="match status" value="1"/>
</dbReference>
<dbReference type="SUPFAM" id="SSF52540">
    <property type="entry name" value="P-loop containing nucleoside triphosphate hydrolases"/>
    <property type="match status" value="1"/>
</dbReference>
<evidence type="ECO:0000313" key="12">
    <source>
        <dbReference type="Proteomes" id="UP000177053"/>
    </source>
</evidence>
<protein>
    <recommendedName>
        <fullName evidence="13">ABC transporter ATP-binding protein</fullName>
    </recommendedName>
</protein>
<dbReference type="GO" id="GO:0140359">
    <property type="term" value="F:ABC-type transporter activity"/>
    <property type="evidence" value="ECO:0007669"/>
    <property type="project" value="InterPro"/>
</dbReference>
<dbReference type="PROSITE" id="PS50893">
    <property type="entry name" value="ABC_TRANSPORTER_2"/>
    <property type="match status" value="1"/>
</dbReference>
<evidence type="ECO:0000256" key="1">
    <source>
        <dbReference type="ARBA" id="ARBA00004651"/>
    </source>
</evidence>
<dbReference type="InterPro" id="IPR003593">
    <property type="entry name" value="AAA+_ATPase"/>
</dbReference>
<gene>
    <name evidence="11" type="ORF">A2Z22_01660</name>
</gene>
<comment type="caution">
    <text evidence="11">The sequence shown here is derived from an EMBL/GenBank/DDBJ whole genome shotgun (WGS) entry which is preliminary data.</text>
</comment>